<sequence>MGKKNFFLIIMFLVASLGFAQKKIAGIEFNNKEVKVLVIESKPEAASEFKLKGFWSDPIVLDSNENRAGLIKKIVAGIITNSQKIKLEQNVDSDKIFLISNLDLFSEMEMITIQKELLMKNISRIDFLNNQKSCEYIFEGLLKKEDKDDAALVNINQNETTFCSYTKKDGFKVTVIPNSDFQKLAFLNDESKKAEALKLNENIKQLYYYNDEMRDKKNIYLTGESAWASYALFNGGTIELEFNPVKIEDLENHQISLDKKFDRYQVLASANIEADKVLTYYSKYELSIGNKFLTFILKNLEANSKKKFLYCKNTNKAKLVNYLSHKLAN</sequence>
<accession>A0A2D0AHS4</accession>
<protein>
    <recommendedName>
        <fullName evidence="3">Exopolyphosphatase</fullName>
    </recommendedName>
</protein>
<evidence type="ECO:0000313" key="1">
    <source>
        <dbReference type="EMBL" id="OWP77657.1"/>
    </source>
</evidence>
<dbReference type="AlphaFoldDB" id="A0A2D0AHS4"/>
<evidence type="ECO:0000313" key="2">
    <source>
        <dbReference type="Proteomes" id="UP000198034"/>
    </source>
</evidence>
<evidence type="ECO:0008006" key="3">
    <source>
        <dbReference type="Google" id="ProtNLM"/>
    </source>
</evidence>
<organism evidence="1 2">
    <name type="scientific">Flavobacterium columnare</name>
    <dbReference type="NCBI Taxonomy" id="996"/>
    <lineage>
        <taxon>Bacteria</taxon>
        <taxon>Pseudomonadati</taxon>
        <taxon>Bacteroidota</taxon>
        <taxon>Flavobacteriia</taxon>
        <taxon>Flavobacteriales</taxon>
        <taxon>Flavobacteriaceae</taxon>
        <taxon>Flavobacterium</taxon>
    </lineage>
</organism>
<reference evidence="1 2" key="1">
    <citation type="journal article" date="2017" name="Infect. Genet. Evol.">
        <title>Comparative genome analysis of fish pathogen Flavobacterium columnare reveals extensive sequence diversity within the species.</title>
        <authorList>
            <person name="Kayansamruaj P."/>
            <person name="Dong H.T."/>
            <person name="Hirono I."/>
            <person name="Kondo H."/>
            <person name="Senapin S."/>
            <person name="Rodkhum C."/>
        </authorList>
    </citation>
    <scope>NUCLEOTIDE SEQUENCE [LARGE SCALE GENOMIC DNA]</scope>
    <source>
        <strain evidence="1 2">1214</strain>
    </source>
</reference>
<dbReference type="Proteomes" id="UP000198034">
    <property type="component" value="Unassembled WGS sequence"/>
</dbReference>
<comment type="caution">
    <text evidence="1">The sequence shown here is derived from an EMBL/GenBank/DDBJ whole genome shotgun (WGS) entry which is preliminary data.</text>
</comment>
<proteinExistence type="predicted"/>
<name>A0A2D0AHS4_9FLAO</name>
<gene>
    <name evidence="1" type="ORF">BWK62_06780</name>
</gene>
<dbReference type="EMBL" id="MTCY01000015">
    <property type="protein sequence ID" value="OWP77657.1"/>
    <property type="molecule type" value="Genomic_DNA"/>
</dbReference>